<organism evidence="1 2">
    <name type="scientific">Sorangium cellulosum</name>
    <name type="common">Polyangium cellulosum</name>
    <dbReference type="NCBI Taxonomy" id="56"/>
    <lineage>
        <taxon>Bacteria</taxon>
        <taxon>Pseudomonadati</taxon>
        <taxon>Myxococcota</taxon>
        <taxon>Polyangia</taxon>
        <taxon>Polyangiales</taxon>
        <taxon>Polyangiaceae</taxon>
        <taxon>Sorangium</taxon>
    </lineage>
</organism>
<name>A0A2L0EZT1_SORCE</name>
<accession>A0A2L0EZT1</accession>
<evidence type="ECO:0000313" key="1">
    <source>
        <dbReference type="EMBL" id="AUX44785.1"/>
    </source>
</evidence>
<dbReference type="SUPFAM" id="SSF56300">
    <property type="entry name" value="Metallo-dependent phosphatases"/>
    <property type="match status" value="1"/>
</dbReference>
<dbReference type="InterPro" id="IPR029052">
    <property type="entry name" value="Metallo-depent_PP-like"/>
</dbReference>
<reference evidence="1 2" key="1">
    <citation type="submission" date="2015-09" db="EMBL/GenBank/DDBJ databases">
        <title>Sorangium comparison.</title>
        <authorList>
            <person name="Zaburannyi N."/>
            <person name="Bunk B."/>
            <person name="Overmann J."/>
            <person name="Mueller R."/>
        </authorList>
    </citation>
    <scope>NUCLEOTIDE SEQUENCE [LARGE SCALE GENOMIC DNA]</scope>
    <source>
        <strain evidence="1 2">So ce26</strain>
    </source>
</reference>
<dbReference type="EMBL" id="CP012673">
    <property type="protein sequence ID" value="AUX44785.1"/>
    <property type="molecule type" value="Genomic_DNA"/>
</dbReference>
<evidence type="ECO:0000313" key="2">
    <source>
        <dbReference type="Proteomes" id="UP000238348"/>
    </source>
</evidence>
<sequence>MVIHGSMTPTRAVHVAAAELGRPAPEWSRRGRRGARLFLPLLPALALLASACASEEVISPLPPPAPTPLPPLEGAPPLTTERTLEVVSAVIDPPARDPAVPADMEQLLAEGYGDVAIGPGQPLVPATLDGAPPPPRGARPRLLSRFVHLADTQLADDESPARLAVFDAPGAFASAFRPQEGHECRILNAAVRTINAFHRSTPLDFVLLGGDNADNAQTNEISWFMDILDGAERVECDSGNDDDPVRGPDNDPKDPFVAEGLAVPWRWVTGNHDVLHQGSFPIDEGREALAIGGMSTGGTRDWSLPGAPVITGEVVPDPRRALLSRPALLDRVAATGDGHGIGADERAYGKAFYEFDVKDTPLRVIVLDTSSDTGGSIGVIVQDDVDRFIRPALDRAKLEKRWVILASHHASRVLGDGSFAPSGSPAAPGALSVAAWQSLVGGYDNVLLHLGGHTHVHRWTRVEPSGGHAYWELETSALADYPHQIRVIEIWDDDNGFVSIRGTALDYAVDGDPVAEDGRRRGVVDLTSGFGKDGSGEPAWRNVELSIQRPD</sequence>
<proteinExistence type="predicted"/>
<protein>
    <submittedName>
        <fullName evidence="1">Uncharacterized protein</fullName>
    </submittedName>
</protein>
<gene>
    <name evidence="1" type="ORF">SOCE26_062530</name>
</gene>
<dbReference type="Gene3D" id="3.60.21.10">
    <property type="match status" value="1"/>
</dbReference>
<dbReference type="GO" id="GO:0016787">
    <property type="term" value="F:hydrolase activity"/>
    <property type="evidence" value="ECO:0007669"/>
    <property type="project" value="InterPro"/>
</dbReference>
<dbReference type="AlphaFoldDB" id="A0A2L0EZT1"/>
<dbReference type="Proteomes" id="UP000238348">
    <property type="component" value="Chromosome"/>
</dbReference>